<dbReference type="InterPro" id="IPR000175">
    <property type="entry name" value="Na/ntran_symport"/>
</dbReference>
<evidence type="ECO:0000256" key="2">
    <source>
        <dbReference type="ARBA" id="ARBA00022448"/>
    </source>
</evidence>
<dbReference type="PROSITE" id="PS00610">
    <property type="entry name" value="NA_NEUROTRAN_SYMP_1"/>
    <property type="match status" value="1"/>
</dbReference>
<feature type="transmembrane region" description="Helical" evidence="9">
    <location>
        <begin position="434"/>
        <end position="452"/>
    </location>
</feature>
<evidence type="ECO:0000256" key="3">
    <source>
        <dbReference type="ARBA" id="ARBA00022692"/>
    </source>
</evidence>
<evidence type="ECO:0000256" key="5">
    <source>
        <dbReference type="ARBA" id="ARBA00023136"/>
    </source>
</evidence>
<dbReference type="PANTHER" id="PTHR11616:SF240">
    <property type="entry name" value="BLOATED TUBULES, ISOFORM B-RELATED"/>
    <property type="match status" value="1"/>
</dbReference>
<feature type="binding site" evidence="6">
    <location>
        <position position="366"/>
    </location>
    <ligand>
        <name>Na(+)</name>
        <dbReference type="ChEBI" id="CHEBI:29101"/>
        <label>1</label>
    </ligand>
</feature>
<evidence type="ECO:0000313" key="11">
    <source>
        <dbReference type="Proteomes" id="UP001208570"/>
    </source>
</evidence>
<evidence type="ECO:0000256" key="7">
    <source>
        <dbReference type="RuleBase" id="RU003732"/>
    </source>
</evidence>
<gene>
    <name evidence="10" type="ORF">LSH36_9g04017</name>
</gene>
<dbReference type="SUPFAM" id="SSF161070">
    <property type="entry name" value="SNF-like"/>
    <property type="match status" value="1"/>
</dbReference>
<keyword evidence="4 9" id="KW-1133">Transmembrane helix</keyword>
<feature type="binding site" evidence="6">
    <location>
        <position position="43"/>
    </location>
    <ligand>
        <name>Na(+)</name>
        <dbReference type="ChEBI" id="CHEBI:29101"/>
        <label>1</label>
    </ligand>
</feature>
<feature type="transmembrane region" description="Helical" evidence="9">
    <location>
        <begin position="473"/>
        <end position="492"/>
    </location>
</feature>
<feature type="transmembrane region" description="Helical" evidence="9">
    <location>
        <begin position="62"/>
        <end position="82"/>
    </location>
</feature>
<name>A0AAD9KDX5_9ANNE</name>
<keyword evidence="5 9" id="KW-0472">Membrane</keyword>
<feature type="transmembrane region" description="Helical" evidence="9">
    <location>
        <begin position="258"/>
        <end position="283"/>
    </location>
</feature>
<organism evidence="10 11">
    <name type="scientific">Paralvinella palmiformis</name>
    <dbReference type="NCBI Taxonomy" id="53620"/>
    <lineage>
        <taxon>Eukaryota</taxon>
        <taxon>Metazoa</taxon>
        <taxon>Spiralia</taxon>
        <taxon>Lophotrochozoa</taxon>
        <taxon>Annelida</taxon>
        <taxon>Polychaeta</taxon>
        <taxon>Sedentaria</taxon>
        <taxon>Canalipalpata</taxon>
        <taxon>Terebellida</taxon>
        <taxon>Terebelliformia</taxon>
        <taxon>Alvinellidae</taxon>
        <taxon>Paralvinella</taxon>
    </lineage>
</organism>
<reference evidence="10" key="1">
    <citation type="journal article" date="2023" name="Mol. Biol. Evol.">
        <title>Third-Generation Sequencing Reveals the Adaptive Role of the Epigenome in Three Deep-Sea Polychaetes.</title>
        <authorList>
            <person name="Perez M."/>
            <person name="Aroh O."/>
            <person name="Sun Y."/>
            <person name="Lan Y."/>
            <person name="Juniper S.K."/>
            <person name="Young C.R."/>
            <person name="Angers B."/>
            <person name="Qian P.Y."/>
        </authorList>
    </citation>
    <scope>NUCLEOTIDE SEQUENCE</scope>
    <source>
        <strain evidence="10">P08H-3</strain>
    </source>
</reference>
<evidence type="ECO:0000256" key="6">
    <source>
        <dbReference type="PIRSR" id="PIRSR600175-1"/>
    </source>
</evidence>
<dbReference type="PROSITE" id="PS50267">
    <property type="entry name" value="NA_NEUROTRAN_SYMP_3"/>
    <property type="match status" value="1"/>
</dbReference>
<keyword evidence="3 7" id="KW-0812">Transmembrane</keyword>
<proteinExistence type="inferred from homology"/>
<feature type="binding site" evidence="6">
    <location>
        <position position="269"/>
    </location>
    <ligand>
        <name>Na(+)</name>
        <dbReference type="ChEBI" id="CHEBI:29101"/>
        <label>1</label>
    </ligand>
</feature>
<keyword evidence="11" id="KW-1185">Reference proteome</keyword>
<evidence type="ECO:0000256" key="9">
    <source>
        <dbReference type="SAM" id="Phobius"/>
    </source>
</evidence>
<feature type="transmembrane region" description="Helical" evidence="9">
    <location>
        <begin position="188"/>
        <end position="207"/>
    </location>
</feature>
<dbReference type="Proteomes" id="UP001208570">
    <property type="component" value="Unassembled WGS sequence"/>
</dbReference>
<keyword evidence="2 7" id="KW-0813">Transport</keyword>
<accession>A0AAD9KDX5</accession>
<protein>
    <recommendedName>
        <fullName evidence="7">Transporter</fullName>
    </recommendedName>
</protein>
<comment type="caution">
    <text evidence="10">The sequence shown here is derived from an EMBL/GenBank/DDBJ whole genome shotgun (WGS) entry which is preliminary data.</text>
</comment>
<keyword evidence="7" id="KW-0769">Symport</keyword>
<feature type="binding site" evidence="6">
    <location>
        <position position="48"/>
    </location>
    <ligand>
        <name>Na(+)</name>
        <dbReference type="ChEBI" id="CHEBI:29101"/>
        <label>1</label>
    </ligand>
</feature>
<keyword evidence="6" id="KW-0479">Metal-binding</keyword>
<comment type="similarity">
    <text evidence="7">Belongs to the sodium:neurotransmitter symporter (SNF) (TC 2.A.22) family.</text>
</comment>
<dbReference type="GO" id="GO:0005886">
    <property type="term" value="C:plasma membrane"/>
    <property type="evidence" value="ECO:0007669"/>
    <property type="project" value="TreeGrafter"/>
</dbReference>
<dbReference type="PRINTS" id="PR00176">
    <property type="entry name" value="NANEUSMPORT"/>
</dbReference>
<dbReference type="PANTHER" id="PTHR11616">
    <property type="entry name" value="SODIUM/CHLORIDE DEPENDENT TRANSPORTER"/>
    <property type="match status" value="1"/>
</dbReference>
<feature type="transmembrane region" description="Helical" evidence="9">
    <location>
        <begin position="295"/>
        <end position="316"/>
    </location>
</feature>
<feature type="transmembrane region" description="Helical" evidence="9">
    <location>
        <begin position="397"/>
        <end position="414"/>
    </location>
</feature>
<evidence type="ECO:0000256" key="4">
    <source>
        <dbReference type="ARBA" id="ARBA00022989"/>
    </source>
</evidence>
<feature type="transmembrane region" description="Helical" evidence="9">
    <location>
        <begin position="354"/>
        <end position="376"/>
    </location>
</feature>
<evidence type="ECO:0000256" key="8">
    <source>
        <dbReference type="SAM" id="MobiDB-lite"/>
    </source>
</evidence>
<dbReference type="Pfam" id="PF00209">
    <property type="entry name" value="SNF"/>
    <property type="match status" value="1"/>
</dbReference>
<dbReference type="GO" id="GO:0046872">
    <property type="term" value="F:metal ion binding"/>
    <property type="evidence" value="ECO:0007669"/>
    <property type="project" value="UniProtKB-KW"/>
</dbReference>
<feature type="transmembrane region" description="Helical" evidence="9">
    <location>
        <begin position="512"/>
        <end position="532"/>
    </location>
</feature>
<evidence type="ECO:0000256" key="1">
    <source>
        <dbReference type="ARBA" id="ARBA00004141"/>
    </source>
</evidence>
<dbReference type="GO" id="GO:0015375">
    <property type="term" value="F:glycine:sodium symporter activity"/>
    <property type="evidence" value="ECO:0007669"/>
    <property type="project" value="TreeGrafter"/>
</dbReference>
<feature type="binding site" evidence="6">
    <location>
        <position position="44"/>
    </location>
    <ligand>
        <name>Na(+)</name>
        <dbReference type="ChEBI" id="CHEBI:29101"/>
        <label>2</label>
    </ligand>
</feature>
<evidence type="ECO:0000313" key="10">
    <source>
        <dbReference type="EMBL" id="KAK2169497.1"/>
    </source>
</evidence>
<sequence length="591" mass="65835">MDDYSKENGFLKVKTEGTDGKKKMSRDKWTGRLDFVMTALSFAVGMGNIWRFPYLCYKNGGGAFLIPYVVMVLVAGIPMMFLEFSFGQYGSLGIVSIWKAVPLLQACGSVLEERNCTLHNGTWYNNTCYGTFIGLSDQLQQLILNKSVNNVTDQEVIKHKSPADEYFHHFMLDISDGLHSLGAPRWQILLVYLFCWILIAICLSKGVKSFGKITYVTTLFPYVILTVLLVRVLLLDGAVDGILYYITPDFKKLLTATVWADAAVQVFFSLSVCWGGLITLASYNDFNNNCLRDAFVVGIGDALTSIFGGVVIFAVIGYMSHELLVPIDEVATQGAGLAFIIYPSAVTSLPVSPLWSILFMLVLISLGLGTQFTIVATSHTTLLDVFPDTLRKGHRPLILLLVICTVCFILGLPLTTQGGMYVLQLMDTYCASYTLLIVAVVELIALAWVYGYERLADNIEEMTGSKPSKFWMICWKFVTPSVITSVMVFTLVRFTSSSYGDFQYPLWSDIMGWLVVCLEISFIPGVAIYKVCTADRELSFKQKIRFLCKPAPGWGPADKKLTSELSMPLNSEKQNFDNQITEKYNDPLSNS</sequence>
<dbReference type="InterPro" id="IPR037272">
    <property type="entry name" value="SNS_sf"/>
</dbReference>
<keyword evidence="6" id="KW-0915">Sodium</keyword>
<dbReference type="AlphaFoldDB" id="A0AAD9KDX5"/>
<feature type="transmembrane region" description="Helical" evidence="9">
    <location>
        <begin position="219"/>
        <end position="246"/>
    </location>
</feature>
<feature type="region of interest" description="Disordered" evidence="8">
    <location>
        <begin position="568"/>
        <end position="591"/>
    </location>
</feature>
<comment type="subcellular location">
    <subcellularLocation>
        <location evidence="1">Membrane</location>
        <topology evidence="1">Multi-pass membrane protein</topology>
    </subcellularLocation>
</comment>
<dbReference type="EMBL" id="JAODUP010000009">
    <property type="protein sequence ID" value="KAK2169497.1"/>
    <property type="molecule type" value="Genomic_DNA"/>
</dbReference>
<feature type="transmembrane region" description="Helical" evidence="9">
    <location>
        <begin position="31"/>
        <end position="50"/>
    </location>
</feature>